<evidence type="ECO:0000256" key="7">
    <source>
        <dbReference type="SAM" id="Phobius"/>
    </source>
</evidence>
<dbReference type="PANTHER" id="PTHR19957:SF80">
    <property type="entry name" value="SYNTAXIN-121"/>
    <property type="match status" value="1"/>
</dbReference>
<dbReference type="SUPFAM" id="SSF47661">
    <property type="entry name" value="t-snare proteins"/>
    <property type="match status" value="1"/>
</dbReference>
<dbReference type="GO" id="GO:0005886">
    <property type="term" value="C:plasma membrane"/>
    <property type="evidence" value="ECO:0000318"/>
    <property type="project" value="GO_Central"/>
</dbReference>
<dbReference type="Proteomes" id="UP000017836">
    <property type="component" value="Unassembled WGS sequence"/>
</dbReference>
<dbReference type="Pfam" id="PF05739">
    <property type="entry name" value="SNARE"/>
    <property type="match status" value="1"/>
</dbReference>
<dbReference type="Pfam" id="PF00804">
    <property type="entry name" value="Syntaxin"/>
    <property type="match status" value="1"/>
</dbReference>
<evidence type="ECO:0000256" key="5">
    <source>
        <dbReference type="SAM" id="Coils"/>
    </source>
</evidence>
<evidence type="ECO:0000256" key="1">
    <source>
        <dbReference type="ARBA" id="ARBA00009063"/>
    </source>
</evidence>
<dbReference type="PROSITE" id="PS00914">
    <property type="entry name" value="SYNTAXIN"/>
    <property type="match status" value="1"/>
</dbReference>
<evidence type="ECO:0000256" key="3">
    <source>
        <dbReference type="ARBA" id="ARBA00022927"/>
    </source>
</evidence>
<dbReference type="KEGG" id="atr:18441837"/>
<evidence type="ECO:0000256" key="4">
    <source>
        <dbReference type="RuleBase" id="RU003858"/>
    </source>
</evidence>
<evidence type="ECO:0000313" key="10">
    <source>
        <dbReference type="Proteomes" id="UP000017836"/>
    </source>
</evidence>
<feature type="coiled-coil region" evidence="5">
    <location>
        <begin position="134"/>
        <end position="161"/>
    </location>
</feature>
<dbReference type="GO" id="GO:0012505">
    <property type="term" value="C:endomembrane system"/>
    <property type="evidence" value="ECO:0000318"/>
    <property type="project" value="GO_Central"/>
</dbReference>
<feature type="transmembrane region" description="Helical" evidence="7">
    <location>
        <begin position="281"/>
        <end position="302"/>
    </location>
</feature>
<dbReference type="HOGENOM" id="CLU_042423_1_1_1"/>
<evidence type="ECO:0000313" key="9">
    <source>
        <dbReference type="EMBL" id="ERN13593.1"/>
    </source>
</evidence>
<dbReference type="InterPro" id="IPR010989">
    <property type="entry name" value="SNARE"/>
</dbReference>
<dbReference type="GO" id="GO:0048278">
    <property type="term" value="P:vesicle docking"/>
    <property type="evidence" value="ECO:0000318"/>
    <property type="project" value="GO_Central"/>
</dbReference>
<dbReference type="FunFam" id="1.20.58.70:FF:000003">
    <property type="entry name" value="Qa-SNARE, Sso1/Syntaxin1-type, SYP12A-group"/>
    <property type="match status" value="1"/>
</dbReference>
<dbReference type="Gene3D" id="1.20.58.70">
    <property type="match status" value="1"/>
</dbReference>
<proteinExistence type="inferred from homology"/>
<keyword evidence="2" id="KW-0813">Transport</keyword>
<feature type="domain" description="T-SNARE coiled-coil homology" evidence="8">
    <location>
        <begin position="209"/>
        <end position="271"/>
    </location>
</feature>
<dbReference type="EMBL" id="KI392567">
    <property type="protein sequence ID" value="ERN13593.1"/>
    <property type="molecule type" value="Genomic_DNA"/>
</dbReference>
<reference evidence="10" key="1">
    <citation type="journal article" date="2013" name="Science">
        <title>The Amborella genome and the evolution of flowering plants.</title>
        <authorList>
            <consortium name="Amborella Genome Project"/>
        </authorList>
    </citation>
    <scope>NUCLEOTIDE SEQUENCE [LARGE SCALE GENOMIC DNA]</scope>
</reference>
<organism evidence="9 10">
    <name type="scientific">Amborella trichopoda</name>
    <dbReference type="NCBI Taxonomy" id="13333"/>
    <lineage>
        <taxon>Eukaryota</taxon>
        <taxon>Viridiplantae</taxon>
        <taxon>Streptophyta</taxon>
        <taxon>Embryophyta</taxon>
        <taxon>Tracheophyta</taxon>
        <taxon>Spermatophyta</taxon>
        <taxon>Magnoliopsida</taxon>
        <taxon>Amborellales</taxon>
        <taxon>Amborellaceae</taxon>
        <taxon>Amborella</taxon>
    </lineage>
</organism>
<dbReference type="AlphaFoldDB" id="W1PZ02"/>
<sequence length="317" mass="35688">MNDLFSSSFNRQAQPDLEAGGPGTEMRRGPHRDGATVNLDQFFSDVEALKDELRAIESLHSHLKEAHEESKTLHERASVRALRTRMDSDVSQAVRRAKLVKVRLEALDRANAAHRVQPGCGPGSSTDRTRTSVVSGLRKKLRDLMEEFQSLRNTIQGEYRETIERRYFTVTGEKPDEAMLDRLVSTGEGENFMRRALQEGGRGQILDVISEIQERRDAVKELEKSLVELHQVFMDMSVLVNAQGEQLDNIESHVERANSYVRGGTQQLETARKHQKSTRKWTCIGIVVLLVILLIILLPILLRNTNNGGNNNGTAQP</sequence>
<dbReference type="CDD" id="cd15848">
    <property type="entry name" value="SNARE_syntaxin1-like"/>
    <property type="match status" value="1"/>
</dbReference>
<accession>W1PZ02</accession>
<keyword evidence="7" id="KW-1133">Transmembrane helix</keyword>
<dbReference type="OrthoDB" id="10255013at2759"/>
<dbReference type="InterPro" id="IPR006011">
    <property type="entry name" value="Syntaxin_N"/>
</dbReference>
<feature type="region of interest" description="Disordered" evidence="6">
    <location>
        <begin position="1"/>
        <end position="32"/>
    </location>
</feature>
<name>W1PZ02_AMBTC</name>
<dbReference type="eggNOG" id="KOG0810">
    <property type="taxonomic scope" value="Eukaryota"/>
</dbReference>
<evidence type="ECO:0000256" key="6">
    <source>
        <dbReference type="SAM" id="MobiDB-lite"/>
    </source>
</evidence>
<dbReference type="STRING" id="13333.W1PZ02"/>
<dbReference type="GO" id="GO:0031201">
    <property type="term" value="C:SNARE complex"/>
    <property type="evidence" value="ECO:0000318"/>
    <property type="project" value="GO_Central"/>
</dbReference>
<dbReference type="GO" id="GO:0006886">
    <property type="term" value="P:intracellular protein transport"/>
    <property type="evidence" value="ECO:0000318"/>
    <property type="project" value="GO_Central"/>
</dbReference>
<dbReference type="PROSITE" id="PS50192">
    <property type="entry name" value="T_SNARE"/>
    <property type="match status" value="1"/>
</dbReference>
<evidence type="ECO:0000259" key="8">
    <source>
        <dbReference type="PROSITE" id="PS50192"/>
    </source>
</evidence>
<dbReference type="FunFam" id="1.20.5.110:FF:000008">
    <property type="entry name" value="Syntaxin 132"/>
    <property type="match status" value="1"/>
</dbReference>
<evidence type="ECO:0000256" key="2">
    <source>
        <dbReference type="ARBA" id="ARBA00022448"/>
    </source>
</evidence>
<keyword evidence="3" id="KW-0653">Protein transport</keyword>
<dbReference type="GO" id="GO:0005484">
    <property type="term" value="F:SNAP receptor activity"/>
    <property type="evidence" value="ECO:0000318"/>
    <property type="project" value="GO_Central"/>
</dbReference>
<comment type="similarity">
    <text evidence="1 4">Belongs to the syntaxin family.</text>
</comment>
<dbReference type="Gramene" id="ERN13593">
    <property type="protein sequence ID" value="ERN13593"/>
    <property type="gene ID" value="AMTR_s00049p00050990"/>
</dbReference>
<dbReference type="GO" id="GO:0006887">
    <property type="term" value="P:exocytosis"/>
    <property type="evidence" value="ECO:0000318"/>
    <property type="project" value="GO_Central"/>
</dbReference>
<keyword evidence="5" id="KW-0175">Coiled coil</keyword>
<keyword evidence="7" id="KW-0812">Transmembrane</keyword>
<dbReference type="SMART" id="SM00397">
    <property type="entry name" value="t_SNARE"/>
    <property type="match status" value="1"/>
</dbReference>
<dbReference type="OMA" id="PCVFTDA"/>
<dbReference type="CDD" id="cd00179">
    <property type="entry name" value="SynN"/>
    <property type="match status" value="1"/>
</dbReference>
<dbReference type="Gene3D" id="1.20.5.110">
    <property type="match status" value="1"/>
</dbReference>
<keyword evidence="7" id="KW-0472">Membrane</keyword>
<dbReference type="PANTHER" id="PTHR19957">
    <property type="entry name" value="SYNTAXIN"/>
    <property type="match status" value="1"/>
</dbReference>
<dbReference type="InterPro" id="IPR006012">
    <property type="entry name" value="Syntaxin/epimorphin_CS"/>
</dbReference>
<keyword evidence="10" id="KW-1185">Reference proteome</keyword>
<dbReference type="InterPro" id="IPR000727">
    <property type="entry name" value="T_SNARE_dom"/>
</dbReference>
<dbReference type="SMART" id="SM00503">
    <property type="entry name" value="SynN"/>
    <property type="match status" value="1"/>
</dbReference>
<feature type="compositionally biased region" description="Polar residues" evidence="6">
    <location>
        <begin position="1"/>
        <end position="13"/>
    </location>
</feature>
<feature type="coiled-coil region" evidence="5">
    <location>
        <begin position="39"/>
        <end position="69"/>
    </location>
</feature>
<dbReference type="GO" id="GO:0006906">
    <property type="term" value="P:vesicle fusion"/>
    <property type="evidence" value="ECO:0000318"/>
    <property type="project" value="GO_Central"/>
</dbReference>
<protein>
    <recommendedName>
        <fullName evidence="8">t-SNARE coiled-coil homology domain-containing protein</fullName>
    </recommendedName>
</protein>
<dbReference type="GO" id="GO:0000149">
    <property type="term" value="F:SNARE binding"/>
    <property type="evidence" value="ECO:0000318"/>
    <property type="project" value="GO_Central"/>
</dbReference>
<gene>
    <name evidence="9" type="ORF">AMTR_s00049p00050990</name>
</gene>
<dbReference type="InterPro" id="IPR045242">
    <property type="entry name" value="Syntaxin"/>
</dbReference>